<dbReference type="AlphaFoldDB" id="W5JS55"/>
<proteinExistence type="predicted"/>
<keyword evidence="4" id="KW-1185">Reference proteome</keyword>
<dbReference type="Proteomes" id="UP000000673">
    <property type="component" value="Unassembled WGS sequence"/>
</dbReference>
<evidence type="ECO:0000313" key="4">
    <source>
        <dbReference type="Proteomes" id="UP000000673"/>
    </source>
</evidence>
<dbReference type="eggNOG" id="ENOG502T8JI">
    <property type="taxonomic scope" value="Eukaryota"/>
</dbReference>
<sequence>MMEATDGEERAPVSSTGMVRLAGAESGSLEGEAAKQTALIDDVDGDGVLAQQLAGPALNHQLLDQLNGQYQKQLQLAESEQLDDGFKISVYVDWVASLRTINTELVESLREMQDTCLERMQVMRASYLKDLVRFGPDIRLKRLETMGPAELSDNGTDRVVSLELSSNYPIIPSTDEVLLREVDTKSREVIELRKALDDQRRLSDDREALVEQLRDLAQERDRQLDDKAKELSVLQQRIDLLNMQLTKAKMSAAVLTDNKSLISEITDHHDKITQLRQRLKEQEDNLREANVAIQFRDEVIAQQRQEIKVLTENGTSTIKEDPPEDSKSFDLQLTTSRSFHSTISEDDSADNAAVKPVTVVSTDLFGTIQKQSEAESQYVATLKRELAEMHNQLHEYKRRALSVTPELTMSYGVDGAKTDQAFSRLRAVCEDFLQSTEKFVCASGGTPVEPGRFDDAEQLISMLEDRYGTLCRKLSEHASCTVDQDEGIGSGNTSRMGTLSELQAQQLSQQDRHAYAEAVVSTMAAQLEHMAVQFAYDQGYAIELMIFNLKQPTASKTRVNEGEVLRLFRY</sequence>
<dbReference type="VEuPathDB" id="VectorBase:ADAR2_007824"/>
<accession>W5JS55</accession>
<evidence type="ECO:0000313" key="2">
    <source>
        <dbReference type="EMBL" id="ETN65584.1"/>
    </source>
</evidence>
<name>W5JS55_ANODA</name>
<dbReference type="EnsemblMetazoa" id="ADAC002645-RA">
    <property type="protein sequence ID" value="ADAC002645-PA"/>
    <property type="gene ID" value="ADAC002645"/>
</dbReference>
<dbReference type="OMA" id="RWREDCE"/>
<dbReference type="EMBL" id="ADMH02000622">
    <property type="protein sequence ID" value="ETN65584.1"/>
    <property type="molecule type" value="Genomic_DNA"/>
</dbReference>
<evidence type="ECO:0000256" key="1">
    <source>
        <dbReference type="SAM" id="Coils"/>
    </source>
</evidence>
<dbReference type="HOGENOM" id="CLU_478353_0_0_1"/>
<protein>
    <submittedName>
        <fullName evidence="2 3">Uncharacterized protein</fullName>
    </submittedName>
</protein>
<reference evidence="2" key="2">
    <citation type="submission" date="2010-05" db="EMBL/GenBank/DDBJ databases">
        <authorList>
            <person name="Almeida L.G."/>
            <person name="Nicolas M.F."/>
            <person name="Souza R.C."/>
            <person name="Vasconcelos A.T.R."/>
        </authorList>
    </citation>
    <scope>NUCLEOTIDE SEQUENCE</scope>
</reference>
<evidence type="ECO:0000313" key="3">
    <source>
        <dbReference type="EnsemblMetazoa" id="ADAC002645-PA"/>
    </source>
</evidence>
<gene>
    <name evidence="2" type="ORF">AND_002645</name>
</gene>
<reference evidence="2" key="3">
    <citation type="journal article" date="2013" name="Nucleic Acids Res.">
        <title>The genome of Anopheles darlingi, the main neotropical malaria vector.</title>
        <authorList>
            <person name="Marinotti O."/>
            <person name="Cerqueira G.C."/>
            <person name="de Almeida L.G."/>
            <person name="Ferro M.I."/>
            <person name="Loreto E.L."/>
            <person name="Zaha A."/>
            <person name="Teixeira S.M."/>
            <person name="Wespiser A.R."/>
            <person name="Almeida E Silva A."/>
            <person name="Schlindwein A.D."/>
            <person name="Pacheco A.C."/>
            <person name="Silva A.L."/>
            <person name="Graveley B.R."/>
            <person name="Walenz B.P."/>
            <person name="Lima Bde A."/>
            <person name="Ribeiro C.A."/>
            <person name="Nunes-Silva C.G."/>
            <person name="de Carvalho C.R."/>
            <person name="Soares C.M."/>
            <person name="de Menezes C.B."/>
            <person name="Matiolli C."/>
            <person name="Caffrey D."/>
            <person name="Araujo D.A."/>
            <person name="de Oliveira D.M."/>
            <person name="Golenbock D."/>
            <person name="Grisard E.C."/>
            <person name="Fantinatti-Garboggini F."/>
            <person name="de Carvalho F.M."/>
            <person name="Barcellos F.G."/>
            <person name="Prosdocimi F."/>
            <person name="May G."/>
            <person name="Azevedo Junior G.M."/>
            <person name="Guimaraes G.M."/>
            <person name="Goldman G.H."/>
            <person name="Padilha I.Q."/>
            <person name="Batista Jda S."/>
            <person name="Ferro J.A."/>
            <person name="Ribeiro J.M."/>
            <person name="Fietto J.L."/>
            <person name="Dabbas K.M."/>
            <person name="Cerdeira L."/>
            <person name="Agnez-Lima L.F."/>
            <person name="Brocchi M."/>
            <person name="de Carvalho M.O."/>
            <person name="Teixeira Mde M."/>
            <person name="Diniz Maia Mde M."/>
            <person name="Goldman M.H."/>
            <person name="Cruz Schneider M.P."/>
            <person name="Felipe M.S."/>
            <person name="Hungria M."/>
            <person name="Nicolas M.F."/>
            <person name="Pereira M."/>
            <person name="Montes M.A."/>
            <person name="Cantao M.E."/>
            <person name="Vincentz M."/>
            <person name="Rafael M.S."/>
            <person name="Silverman N."/>
            <person name="Stoco P.H."/>
            <person name="Souza R.C."/>
            <person name="Vicentini R."/>
            <person name="Gazzinelli R.T."/>
            <person name="Neves Rde O."/>
            <person name="Silva R."/>
            <person name="Astolfi-Filho S."/>
            <person name="Maciel T.E."/>
            <person name="Urmenyi T.P."/>
            <person name="Tadei W.P."/>
            <person name="Camargo E.P."/>
            <person name="de Vasconcelos A.T."/>
        </authorList>
    </citation>
    <scope>NUCLEOTIDE SEQUENCE</scope>
</reference>
<keyword evidence="1" id="KW-0175">Coiled coil</keyword>
<reference evidence="3" key="4">
    <citation type="submission" date="2015-06" db="UniProtKB">
        <authorList>
            <consortium name="EnsemblMetazoa"/>
        </authorList>
    </citation>
    <scope>IDENTIFICATION</scope>
</reference>
<dbReference type="VEuPathDB" id="VectorBase:ADAC002645"/>
<reference evidence="2 4" key="1">
    <citation type="journal article" date="2010" name="BMC Genomics">
        <title>Combination of measures distinguishes pre-miRNAs from other stem-loops in the genome of the newly sequenced Anopheles darlingi.</title>
        <authorList>
            <person name="Mendes N.D."/>
            <person name="Freitas A.T."/>
            <person name="Vasconcelos A.T."/>
            <person name="Sagot M.F."/>
        </authorList>
    </citation>
    <scope>NUCLEOTIDE SEQUENCE</scope>
</reference>
<organism evidence="2">
    <name type="scientific">Anopheles darlingi</name>
    <name type="common">Mosquito</name>
    <dbReference type="NCBI Taxonomy" id="43151"/>
    <lineage>
        <taxon>Eukaryota</taxon>
        <taxon>Metazoa</taxon>
        <taxon>Ecdysozoa</taxon>
        <taxon>Arthropoda</taxon>
        <taxon>Hexapoda</taxon>
        <taxon>Insecta</taxon>
        <taxon>Pterygota</taxon>
        <taxon>Neoptera</taxon>
        <taxon>Endopterygota</taxon>
        <taxon>Diptera</taxon>
        <taxon>Nematocera</taxon>
        <taxon>Culicoidea</taxon>
        <taxon>Culicidae</taxon>
        <taxon>Anophelinae</taxon>
        <taxon>Anopheles</taxon>
    </lineage>
</organism>
<feature type="coiled-coil region" evidence="1">
    <location>
        <begin position="192"/>
        <end position="292"/>
    </location>
</feature>